<dbReference type="PROSITE" id="PS51257">
    <property type="entry name" value="PROKAR_LIPOPROTEIN"/>
    <property type="match status" value="1"/>
</dbReference>
<dbReference type="InterPro" id="IPR050271">
    <property type="entry name" value="UDP-glycosyltransferase"/>
</dbReference>
<dbReference type="EMBL" id="JAZDUA010000181">
    <property type="protein sequence ID" value="KAK7865281.1"/>
    <property type="molecule type" value="Genomic_DNA"/>
</dbReference>
<evidence type="ECO:0000256" key="3">
    <source>
        <dbReference type="ARBA" id="ARBA00022679"/>
    </source>
</evidence>
<keyword evidence="5" id="KW-0732">Signal</keyword>
<organism evidence="6 7">
    <name type="scientific">Gryllus longicercus</name>
    <dbReference type="NCBI Taxonomy" id="2509291"/>
    <lineage>
        <taxon>Eukaryota</taxon>
        <taxon>Metazoa</taxon>
        <taxon>Ecdysozoa</taxon>
        <taxon>Arthropoda</taxon>
        <taxon>Hexapoda</taxon>
        <taxon>Insecta</taxon>
        <taxon>Pterygota</taxon>
        <taxon>Neoptera</taxon>
        <taxon>Polyneoptera</taxon>
        <taxon>Orthoptera</taxon>
        <taxon>Ensifera</taxon>
        <taxon>Gryllidea</taxon>
        <taxon>Grylloidea</taxon>
        <taxon>Gryllidae</taxon>
        <taxon>Gryllinae</taxon>
        <taxon>Gryllus</taxon>
    </lineage>
</organism>
<feature type="transmembrane region" description="Helical" evidence="4">
    <location>
        <begin position="496"/>
        <end position="518"/>
    </location>
</feature>
<keyword evidence="4" id="KW-0812">Transmembrane</keyword>
<comment type="caution">
    <text evidence="6">The sequence shown here is derived from an EMBL/GenBank/DDBJ whole genome shotgun (WGS) entry which is preliminary data.</text>
</comment>
<dbReference type="InterPro" id="IPR002213">
    <property type="entry name" value="UDP_glucos_trans"/>
</dbReference>
<feature type="chain" id="PRO_5043029215" description="UDP-glucuronosyltransferase" evidence="5">
    <location>
        <begin position="28"/>
        <end position="530"/>
    </location>
</feature>
<dbReference type="SUPFAM" id="SSF53756">
    <property type="entry name" value="UDP-Glycosyltransferase/glycogen phosphorylase"/>
    <property type="match status" value="1"/>
</dbReference>
<reference evidence="6 7" key="1">
    <citation type="submission" date="2024-03" db="EMBL/GenBank/DDBJ databases">
        <title>The genome assembly and annotation of the cricket Gryllus longicercus Weissman &amp; Gray.</title>
        <authorList>
            <person name="Szrajer S."/>
            <person name="Gray D."/>
            <person name="Ylla G."/>
        </authorList>
    </citation>
    <scope>NUCLEOTIDE SEQUENCE [LARGE SCALE GENOMIC DNA]</scope>
    <source>
        <strain evidence="6">DAG 2021-001</strain>
        <tissue evidence="6">Whole body minus gut</tissue>
    </source>
</reference>
<dbReference type="CDD" id="cd03784">
    <property type="entry name" value="GT1_Gtf-like"/>
    <property type="match status" value="1"/>
</dbReference>
<feature type="signal peptide" evidence="5">
    <location>
        <begin position="1"/>
        <end position="27"/>
    </location>
</feature>
<dbReference type="PANTHER" id="PTHR48043:SF159">
    <property type="entry name" value="EG:EG0003.4 PROTEIN-RELATED"/>
    <property type="match status" value="1"/>
</dbReference>
<comment type="similarity">
    <text evidence="1">Belongs to the UDP-glycosyltransferase family.</text>
</comment>
<accession>A0AAN9VL54</accession>
<dbReference type="Pfam" id="PF00201">
    <property type="entry name" value="UDPGT"/>
    <property type="match status" value="1"/>
</dbReference>
<dbReference type="Gene3D" id="3.40.50.2000">
    <property type="entry name" value="Glycogen Phosphorylase B"/>
    <property type="match status" value="2"/>
</dbReference>
<proteinExistence type="inferred from homology"/>
<gene>
    <name evidence="6" type="ORF">R5R35_012577</name>
</gene>
<evidence type="ECO:0008006" key="8">
    <source>
        <dbReference type="Google" id="ProtNLM"/>
    </source>
</evidence>
<keyword evidence="4" id="KW-0472">Membrane</keyword>
<dbReference type="FunFam" id="3.40.50.2000:FF:000050">
    <property type="entry name" value="UDP-glucuronosyltransferase"/>
    <property type="match status" value="1"/>
</dbReference>
<evidence type="ECO:0000256" key="4">
    <source>
        <dbReference type="SAM" id="Phobius"/>
    </source>
</evidence>
<name>A0AAN9VL54_9ORTH</name>
<keyword evidence="7" id="KW-1185">Reference proteome</keyword>
<evidence type="ECO:0000256" key="5">
    <source>
        <dbReference type="SAM" id="SignalP"/>
    </source>
</evidence>
<evidence type="ECO:0000256" key="2">
    <source>
        <dbReference type="ARBA" id="ARBA00022676"/>
    </source>
</evidence>
<keyword evidence="3" id="KW-0808">Transferase</keyword>
<sequence length="530" mass="58123">MAAGRSLARWPLAALLLAACGGGGGWASASNVLMILTTPTPSHHIWSSPLVEALAARGHNLTVLSPTPLKPPRANVTDIVIEGSLEYTDADTDYHALTQISTLEWIRTTMEWYANSCNYSLSTKGVRQLFDYPDDFRFDLIVIEGSGGECLLGFVEKFGRPPVVAINGFGNPQWLNWNVGNPDHPAYVSHSQLTLRWPFSFTDKLKNVLMYLATLYHYYVEFLPANDRMLHTYFAGAVASRAAPVAETLANVSVVLVNAHHSLDGARPFVPALVPIAGIHIKQPKPLPKDLQQFLDGAPEGAVYFSLGSLVRSDRLGAQQRDALVGAFAALPRGVRVLWKWESDAPPPGLPPNVRVGKWLPQSDILAHPNVRAFISHAGMLSSHESTWRGVPIVAIPLIVDQYLNAARLQGLGVAEKLDYATLSKESVLAALTKVLGDPSYRERMRELSAVFRERPRPPLETAVFWIEHVLRHRGAPRMRAPTADMAWYELMLLDVAAFVLLVVAAVVAVIVLCARGVRRKIGGGKKKTE</sequence>
<keyword evidence="2" id="KW-0328">Glycosyltransferase</keyword>
<evidence type="ECO:0000313" key="6">
    <source>
        <dbReference type="EMBL" id="KAK7865281.1"/>
    </source>
</evidence>
<dbReference type="Proteomes" id="UP001378592">
    <property type="component" value="Unassembled WGS sequence"/>
</dbReference>
<evidence type="ECO:0000256" key="1">
    <source>
        <dbReference type="ARBA" id="ARBA00009995"/>
    </source>
</evidence>
<evidence type="ECO:0000313" key="7">
    <source>
        <dbReference type="Proteomes" id="UP001378592"/>
    </source>
</evidence>
<dbReference type="PANTHER" id="PTHR48043">
    <property type="entry name" value="EG:EG0003.4 PROTEIN-RELATED"/>
    <property type="match status" value="1"/>
</dbReference>
<keyword evidence="4" id="KW-1133">Transmembrane helix</keyword>
<dbReference type="AlphaFoldDB" id="A0AAN9VL54"/>
<dbReference type="GO" id="GO:0008194">
    <property type="term" value="F:UDP-glycosyltransferase activity"/>
    <property type="evidence" value="ECO:0007669"/>
    <property type="project" value="InterPro"/>
</dbReference>
<protein>
    <recommendedName>
        <fullName evidence="8">UDP-glucuronosyltransferase</fullName>
    </recommendedName>
</protein>